<evidence type="ECO:0000313" key="2">
    <source>
        <dbReference type="Proteomes" id="UP001159428"/>
    </source>
</evidence>
<evidence type="ECO:0000313" key="1">
    <source>
        <dbReference type="EMBL" id="CAH3135751.1"/>
    </source>
</evidence>
<keyword evidence="2" id="KW-1185">Reference proteome</keyword>
<name>A0AAU9X466_9CNID</name>
<dbReference type="AlphaFoldDB" id="A0AAU9X466"/>
<protein>
    <recommendedName>
        <fullName evidence="3">Polyprotein</fullName>
    </recommendedName>
</protein>
<proteinExistence type="predicted"/>
<dbReference type="Proteomes" id="UP001159428">
    <property type="component" value="Unassembled WGS sequence"/>
</dbReference>
<comment type="caution">
    <text evidence="1">The sequence shown here is derived from an EMBL/GenBank/DDBJ whole genome shotgun (WGS) entry which is preliminary data.</text>
</comment>
<evidence type="ECO:0008006" key="3">
    <source>
        <dbReference type="Google" id="ProtNLM"/>
    </source>
</evidence>
<sequence length="304" mass="33870">AVEALLATTHVATSVENLGTGLKTADSCSGQEVTSFPTTILTLDSPTTSQPEAIHLNTNQSSEELAQVEEIVQKYELESGQSLTVKGNLKKNLGFWRSIGAPNFILTIIEKGYKLPFASLLLAVRLKNNKSARLHANFVDQAVLELVNSGRVCRVDKQPFIVNHSSVSIQPCGKKRLILDLRHDKEGCLLKAQTVRQDLYGAGFVVKEEKSVWEPTQILDWLERRITKITNTIDRIIEADFKLSARALASFTGQIISTAPVVGNIGRIMTRHCVMSTLCVDNWDSVFCLDDYCKEELYFWKDNL</sequence>
<reference evidence="1 2" key="1">
    <citation type="submission" date="2022-05" db="EMBL/GenBank/DDBJ databases">
        <authorList>
            <consortium name="Genoscope - CEA"/>
            <person name="William W."/>
        </authorList>
    </citation>
    <scope>NUCLEOTIDE SEQUENCE [LARGE SCALE GENOMIC DNA]</scope>
</reference>
<accession>A0AAU9X466</accession>
<dbReference type="EMBL" id="CALNXJ010000029">
    <property type="protein sequence ID" value="CAH3135751.1"/>
    <property type="molecule type" value="Genomic_DNA"/>
</dbReference>
<organism evidence="1 2">
    <name type="scientific">Pocillopora meandrina</name>
    <dbReference type="NCBI Taxonomy" id="46732"/>
    <lineage>
        <taxon>Eukaryota</taxon>
        <taxon>Metazoa</taxon>
        <taxon>Cnidaria</taxon>
        <taxon>Anthozoa</taxon>
        <taxon>Hexacorallia</taxon>
        <taxon>Scleractinia</taxon>
        <taxon>Astrocoeniina</taxon>
        <taxon>Pocilloporidae</taxon>
        <taxon>Pocillopora</taxon>
    </lineage>
</organism>
<gene>
    <name evidence="1" type="ORF">PMEA_00015885</name>
</gene>
<feature type="non-terminal residue" evidence="1">
    <location>
        <position position="304"/>
    </location>
</feature>
<feature type="non-terminal residue" evidence="1">
    <location>
        <position position="1"/>
    </location>
</feature>